<keyword evidence="5" id="KW-0720">Serine protease</keyword>
<comment type="caution">
    <text evidence="7">The sequence shown here is derived from an EMBL/GenBank/DDBJ whole genome shotgun (WGS) entry which is preliminary data.</text>
</comment>
<feature type="domain" description="Peptidase S1" evidence="6">
    <location>
        <begin position="84"/>
        <end position="344"/>
    </location>
</feature>
<protein>
    <recommendedName>
        <fullName evidence="6">Peptidase S1 domain-containing protein</fullName>
    </recommendedName>
</protein>
<keyword evidence="5" id="KW-0378">Hydrolase</keyword>
<dbReference type="GO" id="GO:0006508">
    <property type="term" value="P:proteolysis"/>
    <property type="evidence" value="ECO:0007669"/>
    <property type="project" value="UniProtKB-KW"/>
</dbReference>
<dbReference type="InterPro" id="IPR051487">
    <property type="entry name" value="Ser/Thr_Proteases_Immune/Dev"/>
</dbReference>
<evidence type="ECO:0000256" key="2">
    <source>
        <dbReference type="ARBA" id="ARBA00023157"/>
    </source>
</evidence>
<gene>
    <name evidence="7" type="ORF">NQ315_009585</name>
</gene>
<dbReference type="InterPro" id="IPR033116">
    <property type="entry name" value="TRYPSIN_SER"/>
</dbReference>
<dbReference type="PROSITE" id="PS50240">
    <property type="entry name" value="TRYPSIN_DOM"/>
    <property type="match status" value="1"/>
</dbReference>
<dbReference type="Pfam" id="PF00089">
    <property type="entry name" value="Trypsin"/>
    <property type="match status" value="1"/>
</dbReference>
<dbReference type="AlphaFoldDB" id="A0AAV8WHE7"/>
<evidence type="ECO:0000313" key="8">
    <source>
        <dbReference type="Proteomes" id="UP001159042"/>
    </source>
</evidence>
<keyword evidence="3" id="KW-0325">Glycoprotein</keyword>
<dbReference type="Proteomes" id="UP001159042">
    <property type="component" value="Unassembled WGS sequence"/>
</dbReference>
<evidence type="ECO:0000256" key="4">
    <source>
        <dbReference type="ARBA" id="ARBA00024195"/>
    </source>
</evidence>
<dbReference type="PRINTS" id="PR00722">
    <property type="entry name" value="CHYMOTRYPSIN"/>
</dbReference>
<accession>A0AAV8WHE7</accession>
<evidence type="ECO:0000256" key="5">
    <source>
        <dbReference type="RuleBase" id="RU363034"/>
    </source>
</evidence>
<dbReference type="PANTHER" id="PTHR24256">
    <property type="entry name" value="TRYPTASE-RELATED"/>
    <property type="match status" value="1"/>
</dbReference>
<dbReference type="FunFam" id="2.40.10.10:FF:000028">
    <property type="entry name" value="Serine protease easter"/>
    <property type="match status" value="1"/>
</dbReference>
<dbReference type="InterPro" id="IPR009003">
    <property type="entry name" value="Peptidase_S1_PA"/>
</dbReference>
<dbReference type="EMBL" id="JANEYG010000001">
    <property type="protein sequence ID" value="KAJ8925737.1"/>
    <property type="molecule type" value="Genomic_DNA"/>
</dbReference>
<evidence type="ECO:0000256" key="1">
    <source>
        <dbReference type="ARBA" id="ARBA00022729"/>
    </source>
</evidence>
<dbReference type="InterPro" id="IPR043504">
    <property type="entry name" value="Peptidase_S1_PA_chymotrypsin"/>
</dbReference>
<evidence type="ECO:0000256" key="3">
    <source>
        <dbReference type="ARBA" id="ARBA00023180"/>
    </source>
</evidence>
<sequence>MVEFLNNAPKPFPSKVVKAFNQFVCQYGKEITDTLICCPSQSIKINEEINLVGPPPTPPSVENHENLKYLPEECGLMESPNDKITGGENATLKEFPWMALLLYRKGERLVPNCGGSILNENYILTAAHCVVDTPSPFVGIRVGEYSLLSEKDCVKDKQKQQEQCLPPVQHLIPIRIITHPDYSSDSNVNDIALIKVTKMNFADNVQPICLPTHQEILNQEFSYGVVTGWGYLDPLNSKTVDVLQKINLKRQNMTVCTSAYKMAPRKKVSDNSYNRLCIGGEIGKDSCGGDSGGPFQTVADFNDEERYIQRGIVSIGHIECGKTGFPAIYTNVEYYMKWILDNIEA</sequence>
<dbReference type="GO" id="GO:0004252">
    <property type="term" value="F:serine-type endopeptidase activity"/>
    <property type="evidence" value="ECO:0007669"/>
    <property type="project" value="InterPro"/>
</dbReference>
<evidence type="ECO:0000313" key="7">
    <source>
        <dbReference type="EMBL" id="KAJ8925737.1"/>
    </source>
</evidence>
<dbReference type="PROSITE" id="PS00135">
    <property type="entry name" value="TRYPSIN_SER"/>
    <property type="match status" value="1"/>
</dbReference>
<dbReference type="SMART" id="SM00020">
    <property type="entry name" value="Tryp_SPc"/>
    <property type="match status" value="1"/>
</dbReference>
<dbReference type="SUPFAM" id="SSF50494">
    <property type="entry name" value="Trypsin-like serine proteases"/>
    <property type="match status" value="1"/>
</dbReference>
<keyword evidence="5" id="KW-0645">Protease</keyword>
<keyword evidence="8" id="KW-1185">Reference proteome</keyword>
<keyword evidence="1" id="KW-0732">Signal</keyword>
<reference evidence="7 8" key="1">
    <citation type="journal article" date="2023" name="Insect Mol. Biol.">
        <title>Genome sequencing provides insights into the evolution of gene families encoding plant cell wall-degrading enzymes in longhorned beetles.</title>
        <authorList>
            <person name="Shin N.R."/>
            <person name="Okamura Y."/>
            <person name="Kirsch R."/>
            <person name="Pauchet Y."/>
        </authorList>
    </citation>
    <scope>NUCLEOTIDE SEQUENCE [LARGE SCALE GENOMIC DNA]</scope>
    <source>
        <strain evidence="7">EAD_L_NR</strain>
    </source>
</reference>
<proteinExistence type="inferred from homology"/>
<dbReference type="PROSITE" id="PS00134">
    <property type="entry name" value="TRYPSIN_HIS"/>
    <property type="match status" value="1"/>
</dbReference>
<organism evidence="7 8">
    <name type="scientific">Exocentrus adspersus</name>
    <dbReference type="NCBI Taxonomy" id="1586481"/>
    <lineage>
        <taxon>Eukaryota</taxon>
        <taxon>Metazoa</taxon>
        <taxon>Ecdysozoa</taxon>
        <taxon>Arthropoda</taxon>
        <taxon>Hexapoda</taxon>
        <taxon>Insecta</taxon>
        <taxon>Pterygota</taxon>
        <taxon>Neoptera</taxon>
        <taxon>Endopterygota</taxon>
        <taxon>Coleoptera</taxon>
        <taxon>Polyphaga</taxon>
        <taxon>Cucujiformia</taxon>
        <taxon>Chrysomeloidea</taxon>
        <taxon>Cerambycidae</taxon>
        <taxon>Lamiinae</taxon>
        <taxon>Acanthocinini</taxon>
        <taxon>Exocentrus</taxon>
    </lineage>
</organism>
<dbReference type="Gene3D" id="2.40.10.10">
    <property type="entry name" value="Trypsin-like serine proteases"/>
    <property type="match status" value="2"/>
</dbReference>
<dbReference type="InterPro" id="IPR001314">
    <property type="entry name" value="Peptidase_S1A"/>
</dbReference>
<dbReference type="InterPro" id="IPR001254">
    <property type="entry name" value="Trypsin_dom"/>
</dbReference>
<dbReference type="CDD" id="cd00190">
    <property type="entry name" value="Tryp_SPc"/>
    <property type="match status" value="1"/>
</dbReference>
<comment type="similarity">
    <text evidence="4">Belongs to the peptidase S1 family. CLIP subfamily.</text>
</comment>
<evidence type="ECO:0000259" key="6">
    <source>
        <dbReference type="PROSITE" id="PS50240"/>
    </source>
</evidence>
<name>A0AAV8WHE7_9CUCU</name>
<keyword evidence="2" id="KW-1015">Disulfide bond</keyword>
<dbReference type="InterPro" id="IPR018114">
    <property type="entry name" value="TRYPSIN_HIS"/>
</dbReference>